<accession>K0KF66</accession>
<reference evidence="2 3" key="1">
    <citation type="journal article" date="2012" name="Eukaryot. Cell">
        <title>Draft genome sequence of Wickerhamomyces ciferrii NRRL Y-1031 F-60-10.</title>
        <authorList>
            <person name="Schneider J."/>
            <person name="Andrea H."/>
            <person name="Blom J."/>
            <person name="Jaenicke S."/>
            <person name="Ruckert C."/>
            <person name="Schorsch C."/>
            <person name="Szczepanowski R."/>
            <person name="Farwick M."/>
            <person name="Goesmann A."/>
            <person name="Puhler A."/>
            <person name="Schaffer S."/>
            <person name="Tauch A."/>
            <person name="Kohler T."/>
            <person name="Brinkrolf K."/>
        </authorList>
    </citation>
    <scope>NUCLEOTIDE SEQUENCE [LARGE SCALE GENOMIC DNA]</scope>
    <source>
        <strain evidence="3">ATCC 14091 / BCRC 22168 / CBS 111 / JCM 3599 / NBRC 0793 / NRRL Y-1031 F-60-10</strain>
    </source>
</reference>
<keyword evidence="3" id="KW-1185">Reference proteome</keyword>
<protein>
    <recommendedName>
        <fullName evidence="1">DRBM domain-containing protein</fullName>
    </recommendedName>
</protein>
<organism evidence="2 3">
    <name type="scientific">Wickerhamomyces ciferrii (strain ATCC 14091 / BCRC 22168 / CBS 111 / JCM 3599 / NBRC 0793 / NRRL Y-1031 F-60-10)</name>
    <name type="common">Yeast</name>
    <name type="synonym">Pichia ciferrii</name>
    <dbReference type="NCBI Taxonomy" id="1206466"/>
    <lineage>
        <taxon>Eukaryota</taxon>
        <taxon>Fungi</taxon>
        <taxon>Dikarya</taxon>
        <taxon>Ascomycota</taxon>
        <taxon>Saccharomycotina</taxon>
        <taxon>Saccharomycetes</taxon>
        <taxon>Phaffomycetales</taxon>
        <taxon>Wickerhamomycetaceae</taxon>
        <taxon>Wickerhamomyces</taxon>
    </lineage>
</organism>
<feature type="domain" description="DRBM" evidence="1">
    <location>
        <begin position="93"/>
        <end position="137"/>
    </location>
</feature>
<dbReference type="Proteomes" id="UP000009328">
    <property type="component" value="Unassembled WGS sequence"/>
</dbReference>
<dbReference type="InParanoid" id="K0KF66"/>
<evidence type="ECO:0000313" key="3">
    <source>
        <dbReference type="Proteomes" id="UP000009328"/>
    </source>
</evidence>
<name>K0KF66_WICCF</name>
<dbReference type="Pfam" id="PF00035">
    <property type="entry name" value="dsrm"/>
    <property type="match status" value="1"/>
</dbReference>
<dbReference type="EMBL" id="CAIF01000025">
    <property type="protein sequence ID" value="CCH41601.1"/>
    <property type="molecule type" value="Genomic_DNA"/>
</dbReference>
<dbReference type="AlphaFoldDB" id="K0KF66"/>
<evidence type="ECO:0000259" key="1">
    <source>
        <dbReference type="Pfam" id="PF00035"/>
    </source>
</evidence>
<gene>
    <name evidence="2" type="ORF">BN7_1142</name>
</gene>
<dbReference type="InterPro" id="IPR014720">
    <property type="entry name" value="dsRBD_dom"/>
</dbReference>
<evidence type="ECO:0000313" key="2">
    <source>
        <dbReference type="EMBL" id="CCH41601.1"/>
    </source>
</evidence>
<comment type="caution">
    <text evidence="2">The sequence shown here is derived from an EMBL/GenBank/DDBJ whole genome shotgun (WGS) entry which is preliminary data.</text>
</comment>
<dbReference type="SUPFAM" id="SSF54768">
    <property type="entry name" value="dsRNA-binding domain-like"/>
    <property type="match status" value="1"/>
</dbReference>
<dbReference type="Gene3D" id="3.30.160.20">
    <property type="match status" value="1"/>
</dbReference>
<dbReference type="HOGENOM" id="CLU_742281_0_0_1"/>
<sequence length="373" mass="43458">MLRCIIRGVPRCSKLITRRSIVPSSHAIPKVNTGFKIQRFQSTSRSGQNNQILDSSKIEDINLRKYYDYLWEDVEKKITLKTSKSKLQDLLSFTLITYENEKIDNEITSKCFINDKLFGVAKGETIKEAEQKAAMNVFFDGKDTMFNDYWLPISKKKLKIAKIGDGDKLFSKNYQNFINSNNLNFGVDSNNSKKIIPEDSDIKLDDVSNLKLFFLHELRIAKAKLTEDIAIKKLEEFVQNCGFENASIEYRVIGNRTKKMGGKPIVQFQMECFINNIPTSIAYHVEEKKSKKMAAVNALLRGEKKLFEEVWLPLTDQYFTYNQEKPSLFIQKYKEFLEKNKYVMNFKSEVNPEIRGAKWVYKSYYNRLDTDTE</sequence>
<proteinExistence type="predicted"/>